<keyword evidence="2" id="KW-1185">Reference proteome</keyword>
<sequence length="162" mass="17807">MAKKHLSIGPEPGAASLSCPELPVERLFALEPGQWGGYEYQAREERRDVGNVTLTQYGMGCSGLVLYTEESISQPLVDFLQKTATHYETAVFVSRYGRYLAVRAVADLASNPQAAIYRLRRPSGRLTNAQFISQQFADFLVANYDTSGICIVPKDPGEVVDG</sequence>
<dbReference type="AlphaFoldDB" id="A0A364V3C7"/>
<organism evidence="1 2">
    <name type="scientific">Corynebacterium heidelbergense</name>
    <dbReference type="NCBI Taxonomy" id="2055947"/>
    <lineage>
        <taxon>Bacteria</taxon>
        <taxon>Bacillati</taxon>
        <taxon>Actinomycetota</taxon>
        <taxon>Actinomycetes</taxon>
        <taxon>Mycobacteriales</taxon>
        <taxon>Corynebacteriaceae</taxon>
        <taxon>Corynebacterium</taxon>
    </lineage>
</organism>
<proteinExistence type="predicted"/>
<dbReference type="Proteomes" id="UP000251577">
    <property type="component" value="Unassembled WGS sequence"/>
</dbReference>
<protein>
    <submittedName>
        <fullName evidence="1">Uncharacterized protein</fullName>
    </submittedName>
</protein>
<evidence type="ECO:0000313" key="2">
    <source>
        <dbReference type="Proteomes" id="UP000251577"/>
    </source>
</evidence>
<evidence type="ECO:0000313" key="1">
    <source>
        <dbReference type="EMBL" id="RAV31127.1"/>
    </source>
</evidence>
<dbReference type="EMBL" id="QHCV01000188">
    <property type="protein sequence ID" value="RAV31127.1"/>
    <property type="molecule type" value="Genomic_DNA"/>
</dbReference>
<name>A0A364V3C7_9CORY</name>
<reference evidence="1 2" key="1">
    <citation type="journal article" date="2018" name="Syst. Appl. Microbiol.">
        <title>Corynebacterium heidelbergense sp. nov., isolated from the preen glands of Egyptian geese (Alopochen aegyptiacus).</title>
        <authorList>
            <person name="Braun M.S."/>
            <person name="Wang E."/>
            <person name="Zimmermann S."/>
            <person name="Wink M."/>
        </authorList>
    </citation>
    <scope>NUCLEOTIDE SEQUENCE [LARGE SCALE GENOMIC DNA]</scope>
    <source>
        <strain evidence="1 2">647</strain>
    </source>
</reference>
<dbReference type="RefSeq" id="WP_113631537.1">
    <property type="nucleotide sequence ID" value="NZ_QHCV01000188.1"/>
</dbReference>
<accession>A0A364V3C7</accession>
<comment type="caution">
    <text evidence="1">The sequence shown here is derived from an EMBL/GenBank/DDBJ whole genome shotgun (WGS) entry which is preliminary data.</text>
</comment>
<gene>
    <name evidence="1" type="ORF">DLJ54_10020</name>
</gene>